<dbReference type="OrthoDB" id="199771at2759"/>
<dbReference type="Gene3D" id="3.30.780.10">
    <property type="entry name" value="SUI1-like domain"/>
    <property type="match status" value="1"/>
</dbReference>
<dbReference type="GeneID" id="24136998"/>
<dbReference type="Pfam" id="PF26291">
    <property type="entry name" value="SWIB_eIF2D"/>
    <property type="match status" value="1"/>
</dbReference>
<dbReference type="KEGG" id="spar:SPRG_15249"/>
<dbReference type="AlphaFoldDB" id="A0A067BM91"/>
<dbReference type="RefSeq" id="XP_012209692.1">
    <property type="nucleotide sequence ID" value="XM_012354302.1"/>
</dbReference>
<dbReference type="InterPro" id="IPR058886">
    <property type="entry name" value="SWIB_eIF2D"/>
</dbReference>
<gene>
    <name evidence="3" type="ORF">SPRG_15249</name>
</gene>
<organism evidence="3 4">
    <name type="scientific">Saprolegnia parasitica (strain CBS 223.65)</name>
    <dbReference type="NCBI Taxonomy" id="695850"/>
    <lineage>
        <taxon>Eukaryota</taxon>
        <taxon>Sar</taxon>
        <taxon>Stramenopiles</taxon>
        <taxon>Oomycota</taxon>
        <taxon>Saprolegniomycetes</taxon>
        <taxon>Saprolegniales</taxon>
        <taxon>Saprolegniaceae</taxon>
        <taxon>Saprolegnia</taxon>
    </lineage>
</organism>
<dbReference type="EMBL" id="KK583342">
    <property type="protein sequence ID" value="KDO19594.1"/>
    <property type="molecule type" value="Genomic_DNA"/>
</dbReference>
<feature type="domain" description="SUI1" evidence="2">
    <location>
        <begin position="475"/>
        <end position="548"/>
    </location>
</feature>
<feature type="region of interest" description="Disordered" evidence="1">
    <location>
        <begin position="188"/>
        <end position="209"/>
    </location>
</feature>
<dbReference type="Pfam" id="PF25304">
    <property type="entry name" value="WHD_eIF2D"/>
    <property type="match status" value="1"/>
</dbReference>
<dbReference type="InterPro" id="IPR048248">
    <property type="entry name" value="PUA_eIF2d-like"/>
</dbReference>
<dbReference type="STRING" id="695850.A0A067BM91"/>
<dbReference type="Pfam" id="PF01253">
    <property type="entry name" value="SUI1"/>
    <property type="match status" value="1"/>
</dbReference>
<dbReference type="InterPro" id="IPR015947">
    <property type="entry name" value="PUA-like_sf"/>
</dbReference>
<dbReference type="GO" id="GO:0001731">
    <property type="term" value="P:formation of translation preinitiation complex"/>
    <property type="evidence" value="ECO:0007669"/>
    <property type="project" value="InterPro"/>
</dbReference>
<dbReference type="PANTHER" id="PTHR12217">
    <property type="entry name" value="EUKARYOTIC TRANSLATION INITIATION FACTOR 2D"/>
    <property type="match status" value="1"/>
</dbReference>
<feature type="region of interest" description="Disordered" evidence="1">
    <location>
        <begin position="222"/>
        <end position="241"/>
    </location>
</feature>
<dbReference type="SUPFAM" id="SSF88697">
    <property type="entry name" value="PUA domain-like"/>
    <property type="match status" value="1"/>
</dbReference>
<dbReference type="SUPFAM" id="SSF47592">
    <property type="entry name" value="SWIB/MDM2 domain"/>
    <property type="match status" value="1"/>
</dbReference>
<dbReference type="PROSITE" id="PS50890">
    <property type="entry name" value="PUA"/>
    <property type="match status" value="1"/>
</dbReference>
<dbReference type="CDD" id="cd11608">
    <property type="entry name" value="eIF2D_C"/>
    <property type="match status" value="1"/>
</dbReference>
<protein>
    <recommendedName>
        <fullName evidence="2">SUI1 domain-containing protein</fullName>
    </recommendedName>
</protein>
<dbReference type="VEuPathDB" id="FungiDB:SPRG_15249"/>
<dbReference type="Gene3D" id="3.10.400.20">
    <property type="match status" value="1"/>
</dbReference>
<sequence>MFAKAFNLSGNTRLKGKDVKKLRADLLRACAIDGDVAWSYLEKAPIARVKLAAPSRTLLYTDADMNVVAFDIHGKGDVVPTTFLLWHEPELRSRVPVLTVHAPVSHYLLRGADPMLPGVVRRFETPLEKGQLRAVCISGNPMPFAVGSMVVDMDHLASQGWKGKAMELYHVYGDELSKMGPSHKRFVPDGFSDSIIEPTSEDNEEQPTSVDAIEVQGLGDDEAKPAHVDEGSDNDDETSLSVPEMDSLLERSFYQAMKKIKPSDAPMLGNQFYGNHVLPQRPLGSTIHLKGTSYKKFSVFLKAMAHHGSIELKEHDGVQTITLFRKTHPDVARHTLHRSEQDAIDQAAEEATGGAFVPGQYVPEVLQLYRLTQQTQLVCDNASLKETFSASELRNKLNAYISAHGLVDPREPQFVKLNPDLTDALYKKKPDAGYPVKLPRKDILTLFLDRLRAYHAVVLYPDHDAKEVVGDFKPVHIKTELSKRQKPVTIVSNFAQFGIDAETLAHDAQKKWACSASALLASEKAKELDVHIQGNLATDVVTYLGKVYKLPAKYCVTEFGKGIKAKR</sequence>
<dbReference type="OMA" id="MFLKPYR"/>
<evidence type="ECO:0000313" key="4">
    <source>
        <dbReference type="Proteomes" id="UP000030745"/>
    </source>
</evidence>
<dbReference type="InterPro" id="IPR036885">
    <property type="entry name" value="SWIB_MDM2_dom_sf"/>
</dbReference>
<dbReference type="Pfam" id="PF26292">
    <property type="entry name" value="PUA_elF2D"/>
    <property type="match status" value="1"/>
</dbReference>
<dbReference type="InterPro" id="IPR041366">
    <property type="entry name" value="Pre-PUA"/>
</dbReference>
<name>A0A067BM91_SAPPC</name>
<dbReference type="InterPro" id="IPR001950">
    <property type="entry name" value="SUI1"/>
</dbReference>
<dbReference type="PROSITE" id="PS50296">
    <property type="entry name" value="SUI1"/>
    <property type="match status" value="1"/>
</dbReference>
<reference evidence="3 4" key="1">
    <citation type="journal article" date="2013" name="PLoS Genet.">
        <title>Distinctive expansion of potential virulence genes in the genome of the oomycete fish pathogen Saprolegnia parasitica.</title>
        <authorList>
            <person name="Jiang R.H."/>
            <person name="de Bruijn I."/>
            <person name="Haas B.J."/>
            <person name="Belmonte R."/>
            <person name="Lobach L."/>
            <person name="Christie J."/>
            <person name="van den Ackerveken G."/>
            <person name="Bottin A."/>
            <person name="Bulone V."/>
            <person name="Diaz-Moreno S.M."/>
            <person name="Dumas B."/>
            <person name="Fan L."/>
            <person name="Gaulin E."/>
            <person name="Govers F."/>
            <person name="Grenville-Briggs L.J."/>
            <person name="Horner N.R."/>
            <person name="Levin J.Z."/>
            <person name="Mammella M."/>
            <person name="Meijer H.J."/>
            <person name="Morris P."/>
            <person name="Nusbaum C."/>
            <person name="Oome S."/>
            <person name="Phillips A.J."/>
            <person name="van Rooyen D."/>
            <person name="Rzeszutek E."/>
            <person name="Saraiva M."/>
            <person name="Secombes C.J."/>
            <person name="Seidl M.F."/>
            <person name="Snel B."/>
            <person name="Stassen J.H."/>
            <person name="Sykes S."/>
            <person name="Tripathy S."/>
            <person name="van den Berg H."/>
            <person name="Vega-Arreguin J.C."/>
            <person name="Wawra S."/>
            <person name="Young S.K."/>
            <person name="Zeng Q."/>
            <person name="Dieguez-Uribeondo J."/>
            <person name="Russ C."/>
            <person name="Tyler B.M."/>
            <person name="van West P."/>
        </authorList>
    </citation>
    <scope>NUCLEOTIDE SEQUENCE [LARGE SCALE GENOMIC DNA]</scope>
    <source>
        <strain evidence="3 4">CBS 223.65</strain>
    </source>
</reference>
<dbReference type="PANTHER" id="PTHR12217:SF4">
    <property type="entry name" value="EUKARYOTIC TRANSLATION INITIATION FACTOR 2D"/>
    <property type="match status" value="1"/>
</dbReference>
<dbReference type="InterPro" id="IPR039759">
    <property type="entry name" value="eIF2D_SUI1"/>
</dbReference>
<dbReference type="SUPFAM" id="SSF55159">
    <property type="entry name" value="eIF1-like"/>
    <property type="match status" value="1"/>
</dbReference>
<dbReference type="CDD" id="cd21156">
    <property type="entry name" value="PUA_eIF2d-like"/>
    <property type="match status" value="1"/>
</dbReference>
<dbReference type="Pfam" id="PF17832">
    <property type="entry name" value="Pre-PUA"/>
    <property type="match status" value="1"/>
</dbReference>
<dbReference type="InterPro" id="IPR036877">
    <property type="entry name" value="SUI1_dom_sf"/>
</dbReference>
<dbReference type="Proteomes" id="UP000030745">
    <property type="component" value="Unassembled WGS sequence"/>
</dbReference>
<accession>A0A067BM91</accession>
<keyword evidence="4" id="KW-1185">Reference proteome</keyword>
<evidence type="ECO:0000259" key="2">
    <source>
        <dbReference type="PROSITE" id="PS50296"/>
    </source>
</evidence>
<proteinExistence type="predicted"/>
<evidence type="ECO:0000256" key="1">
    <source>
        <dbReference type="SAM" id="MobiDB-lite"/>
    </source>
</evidence>
<evidence type="ECO:0000313" key="3">
    <source>
        <dbReference type="EMBL" id="KDO19594.1"/>
    </source>
</evidence>
<dbReference type="GO" id="GO:0003743">
    <property type="term" value="F:translation initiation factor activity"/>
    <property type="evidence" value="ECO:0007669"/>
    <property type="project" value="InterPro"/>
</dbReference>
<dbReference type="InterPro" id="IPR057429">
    <property type="entry name" value="WH_eIF2D"/>
</dbReference>
<dbReference type="InterPro" id="IPR039757">
    <property type="entry name" value="EIF2D"/>
</dbReference>